<evidence type="ECO:0000256" key="3">
    <source>
        <dbReference type="ARBA" id="ARBA00023004"/>
    </source>
</evidence>
<evidence type="ECO:0000256" key="4">
    <source>
        <dbReference type="SAM" id="SignalP"/>
    </source>
</evidence>
<name>A0A9J6FX56_HAELO</name>
<evidence type="ECO:0000259" key="5">
    <source>
        <dbReference type="PROSITE" id="PS50836"/>
    </source>
</evidence>
<evidence type="ECO:0000313" key="7">
    <source>
        <dbReference type="Proteomes" id="UP000821853"/>
    </source>
</evidence>
<dbReference type="OrthoDB" id="6372137at2759"/>
<dbReference type="GO" id="GO:0099072">
    <property type="term" value="P:regulation of postsynaptic membrane neurotransmitter receptor levels"/>
    <property type="evidence" value="ECO:0007669"/>
    <property type="project" value="TreeGrafter"/>
</dbReference>
<dbReference type="Pfam" id="PF02014">
    <property type="entry name" value="Reeler"/>
    <property type="match status" value="1"/>
</dbReference>
<dbReference type="GO" id="GO:0016020">
    <property type="term" value="C:membrane"/>
    <property type="evidence" value="ECO:0007669"/>
    <property type="project" value="UniProtKB-SubCell"/>
</dbReference>
<evidence type="ECO:0000256" key="1">
    <source>
        <dbReference type="ARBA" id="ARBA00001970"/>
    </source>
</evidence>
<dbReference type="Proteomes" id="UP000821853">
    <property type="component" value="Chromosome 2"/>
</dbReference>
<feature type="domain" description="DOMON" evidence="5">
    <location>
        <begin position="142"/>
        <end position="261"/>
    </location>
</feature>
<dbReference type="CDD" id="cd08544">
    <property type="entry name" value="Reeler"/>
    <property type="match status" value="1"/>
</dbReference>
<dbReference type="VEuPathDB" id="VectorBase:HLOH_041811"/>
<comment type="caution">
    <text evidence="6">The sequence shown here is derived from an EMBL/GenBank/DDBJ whole genome shotgun (WGS) entry which is preliminary data.</text>
</comment>
<accession>A0A9J6FX56</accession>
<dbReference type="AlphaFoldDB" id="A0A9J6FX56"/>
<dbReference type="InterPro" id="IPR042789">
    <property type="entry name" value="FRRS1L"/>
</dbReference>
<dbReference type="Gene3D" id="2.60.40.4060">
    <property type="entry name" value="Reeler domain"/>
    <property type="match status" value="1"/>
</dbReference>
<evidence type="ECO:0000313" key="6">
    <source>
        <dbReference type="EMBL" id="KAH9366945.1"/>
    </source>
</evidence>
<evidence type="ECO:0000256" key="2">
    <source>
        <dbReference type="ARBA" id="ARBA00004141"/>
    </source>
</evidence>
<dbReference type="InterPro" id="IPR005018">
    <property type="entry name" value="DOMON_domain"/>
</dbReference>
<feature type="chain" id="PRO_5039934371" description="DOMON domain-containing protein" evidence="4">
    <location>
        <begin position="24"/>
        <end position="269"/>
    </location>
</feature>
<feature type="signal peptide" evidence="4">
    <location>
        <begin position="1"/>
        <end position="23"/>
    </location>
</feature>
<proteinExistence type="predicted"/>
<protein>
    <recommendedName>
        <fullName evidence="5">DOMON domain-containing protein</fullName>
    </recommendedName>
</protein>
<organism evidence="6 7">
    <name type="scientific">Haemaphysalis longicornis</name>
    <name type="common">Bush tick</name>
    <dbReference type="NCBI Taxonomy" id="44386"/>
    <lineage>
        <taxon>Eukaryota</taxon>
        <taxon>Metazoa</taxon>
        <taxon>Ecdysozoa</taxon>
        <taxon>Arthropoda</taxon>
        <taxon>Chelicerata</taxon>
        <taxon>Arachnida</taxon>
        <taxon>Acari</taxon>
        <taxon>Parasitiformes</taxon>
        <taxon>Ixodida</taxon>
        <taxon>Ixodoidea</taxon>
        <taxon>Ixodidae</taxon>
        <taxon>Haemaphysalinae</taxon>
        <taxon>Haemaphysalis</taxon>
    </lineage>
</organism>
<sequence>MTSTSNVPVYLALLLLFLGGVLPYHSGAPDGACETMVPGHGSAVESGADTYKITAEKQPDQSVKVTLEGTFKGFFIQARDSNNIETLVPGKFVPGDADVMHTADCGGHEQESTTPPSVAYVGCGQTMGCFGTPKGCLNRGSCSMLLTYVARGDGVDFELMAPAKHESMWTAAGISESPSMDMASVVECYRHNGEVHMRESWNADKKKNVMVENQTPGLTFTRSEYTNGRLHCSWHRAHITSVRKTTFNTGANSYHLLLAAGLFEGGSDG</sequence>
<dbReference type="GO" id="GO:1900449">
    <property type="term" value="P:regulation of glutamate receptor signaling pathway"/>
    <property type="evidence" value="ECO:0007669"/>
    <property type="project" value="InterPro"/>
</dbReference>
<gene>
    <name evidence="6" type="ORF">HPB48_002460</name>
</gene>
<keyword evidence="7" id="KW-1185">Reference proteome</keyword>
<dbReference type="PANTHER" id="PTHR46902">
    <property type="entry name" value="DOMON DOMAIN-CONTAINING PROTEIN FRRS1L"/>
    <property type="match status" value="1"/>
</dbReference>
<dbReference type="InterPro" id="IPR042307">
    <property type="entry name" value="Reeler_sf"/>
</dbReference>
<dbReference type="CDD" id="cd09628">
    <property type="entry name" value="DOMON_SDR_2_like"/>
    <property type="match status" value="1"/>
</dbReference>
<dbReference type="Pfam" id="PF03351">
    <property type="entry name" value="DOMON"/>
    <property type="match status" value="1"/>
</dbReference>
<keyword evidence="3" id="KW-0408">Iron</keyword>
<keyword evidence="4" id="KW-0732">Signal</keyword>
<dbReference type="PROSITE" id="PS50836">
    <property type="entry name" value="DOMON"/>
    <property type="match status" value="1"/>
</dbReference>
<comment type="cofactor">
    <cofactor evidence="1">
        <name>heme b</name>
        <dbReference type="ChEBI" id="CHEBI:60344"/>
    </cofactor>
</comment>
<comment type="subcellular location">
    <subcellularLocation>
        <location evidence="2">Membrane</location>
        <topology evidence="2">Multi-pass membrane protein</topology>
    </subcellularLocation>
</comment>
<dbReference type="InterPro" id="IPR002861">
    <property type="entry name" value="Reeler_dom"/>
</dbReference>
<dbReference type="PANTHER" id="PTHR46902:SF1">
    <property type="entry name" value="DOMON DOMAIN-CONTAINING PROTEIN FRRS1L"/>
    <property type="match status" value="1"/>
</dbReference>
<reference evidence="6 7" key="1">
    <citation type="journal article" date="2020" name="Cell">
        <title>Large-Scale Comparative Analyses of Tick Genomes Elucidate Their Genetic Diversity and Vector Capacities.</title>
        <authorList>
            <consortium name="Tick Genome and Microbiome Consortium (TIGMIC)"/>
            <person name="Jia N."/>
            <person name="Wang J."/>
            <person name="Shi W."/>
            <person name="Du L."/>
            <person name="Sun Y."/>
            <person name="Zhan W."/>
            <person name="Jiang J.F."/>
            <person name="Wang Q."/>
            <person name="Zhang B."/>
            <person name="Ji P."/>
            <person name="Bell-Sakyi L."/>
            <person name="Cui X.M."/>
            <person name="Yuan T.T."/>
            <person name="Jiang B.G."/>
            <person name="Yang W.F."/>
            <person name="Lam T.T."/>
            <person name="Chang Q.C."/>
            <person name="Ding S.J."/>
            <person name="Wang X.J."/>
            <person name="Zhu J.G."/>
            <person name="Ruan X.D."/>
            <person name="Zhao L."/>
            <person name="Wei J.T."/>
            <person name="Ye R.Z."/>
            <person name="Que T.C."/>
            <person name="Du C.H."/>
            <person name="Zhou Y.H."/>
            <person name="Cheng J.X."/>
            <person name="Dai P.F."/>
            <person name="Guo W.B."/>
            <person name="Han X.H."/>
            <person name="Huang E.J."/>
            <person name="Li L.F."/>
            <person name="Wei W."/>
            <person name="Gao Y.C."/>
            <person name="Liu J.Z."/>
            <person name="Shao H.Z."/>
            <person name="Wang X."/>
            <person name="Wang C.C."/>
            <person name="Yang T.C."/>
            <person name="Huo Q.B."/>
            <person name="Li W."/>
            <person name="Chen H.Y."/>
            <person name="Chen S.E."/>
            <person name="Zhou L.G."/>
            <person name="Ni X.B."/>
            <person name="Tian J.H."/>
            <person name="Sheng Y."/>
            <person name="Liu T."/>
            <person name="Pan Y.S."/>
            <person name="Xia L.Y."/>
            <person name="Li J."/>
            <person name="Zhao F."/>
            <person name="Cao W.C."/>
        </authorList>
    </citation>
    <scope>NUCLEOTIDE SEQUENCE [LARGE SCALE GENOMIC DNA]</scope>
    <source>
        <strain evidence="6">HaeL-2018</strain>
    </source>
</reference>
<dbReference type="EMBL" id="JABSTR010000004">
    <property type="protein sequence ID" value="KAH9366945.1"/>
    <property type="molecule type" value="Genomic_DNA"/>
</dbReference>